<evidence type="ECO:0000256" key="1">
    <source>
        <dbReference type="ARBA" id="ARBA00003389"/>
    </source>
</evidence>
<gene>
    <name evidence="12" type="ORF">CROQUDRAFT_96378</name>
</gene>
<dbReference type="Pfam" id="PF04163">
    <property type="entry name" value="Tht1"/>
    <property type="match status" value="1"/>
</dbReference>
<evidence type="ECO:0000313" key="12">
    <source>
        <dbReference type="EMBL" id="KAG0143351.1"/>
    </source>
</evidence>
<dbReference type="GO" id="GO:0000742">
    <property type="term" value="P:karyogamy involved in conjugation with cellular fusion"/>
    <property type="evidence" value="ECO:0007669"/>
    <property type="project" value="UniProtKB-UniRule"/>
</dbReference>
<dbReference type="InterPro" id="IPR007292">
    <property type="entry name" value="Nuclear_fusion_Kar5"/>
</dbReference>
<dbReference type="PANTHER" id="PTHR28012:SF1">
    <property type="entry name" value="NUCLEAR FUSION PROTEIN KAR5"/>
    <property type="match status" value="1"/>
</dbReference>
<evidence type="ECO:0000256" key="7">
    <source>
        <dbReference type="ARBA" id="ARBA00022989"/>
    </source>
</evidence>
<keyword evidence="6 11" id="KW-0256">Endoplasmic reticulum</keyword>
<evidence type="ECO:0000256" key="6">
    <source>
        <dbReference type="ARBA" id="ARBA00022824"/>
    </source>
</evidence>
<keyword evidence="8 11" id="KW-0472">Membrane</keyword>
<keyword evidence="9" id="KW-0325">Glycoprotein</keyword>
<keyword evidence="13" id="KW-1185">Reference proteome</keyword>
<evidence type="ECO:0000256" key="3">
    <source>
        <dbReference type="ARBA" id="ARBA00022459"/>
    </source>
</evidence>
<keyword evidence="3 11" id="KW-0415">Karyogamy</keyword>
<feature type="transmembrane region" description="Helical" evidence="11">
    <location>
        <begin position="488"/>
        <end position="507"/>
    </location>
</feature>
<dbReference type="Proteomes" id="UP000886653">
    <property type="component" value="Unassembled WGS sequence"/>
</dbReference>
<evidence type="ECO:0000256" key="11">
    <source>
        <dbReference type="RuleBase" id="RU368082"/>
    </source>
</evidence>
<dbReference type="GO" id="GO:0005789">
    <property type="term" value="C:endoplasmic reticulum membrane"/>
    <property type="evidence" value="ECO:0007669"/>
    <property type="project" value="UniProtKB-SubCell"/>
</dbReference>
<name>A0A9P6NB56_9BASI</name>
<comment type="subcellular location">
    <subcellularLocation>
        <location evidence="11">Endoplasmic reticulum membrane</location>
    </subcellularLocation>
    <subcellularLocation>
        <location evidence="11">Nucleus membrane</location>
    </subcellularLocation>
</comment>
<keyword evidence="4 11" id="KW-0812">Transmembrane</keyword>
<evidence type="ECO:0000256" key="9">
    <source>
        <dbReference type="ARBA" id="ARBA00023180"/>
    </source>
</evidence>
<feature type="transmembrane region" description="Helical" evidence="11">
    <location>
        <begin position="6"/>
        <end position="24"/>
    </location>
</feature>
<keyword evidence="7 11" id="KW-1133">Transmembrane helix</keyword>
<dbReference type="PANTHER" id="PTHR28012">
    <property type="entry name" value="NUCLEAR FUSION PROTEIN KAR5"/>
    <property type="match status" value="1"/>
</dbReference>
<dbReference type="GO" id="GO:0031965">
    <property type="term" value="C:nuclear membrane"/>
    <property type="evidence" value="ECO:0007669"/>
    <property type="project" value="UniProtKB-SubCell"/>
</dbReference>
<evidence type="ECO:0000256" key="4">
    <source>
        <dbReference type="ARBA" id="ARBA00022692"/>
    </source>
</evidence>
<dbReference type="GO" id="GO:0048288">
    <property type="term" value="P:nuclear membrane fusion involved in karyogamy"/>
    <property type="evidence" value="ECO:0007669"/>
    <property type="project" value="UniProtKB-UniRule"/>
</dbReference>
<evidence type="ECO:0000256" key="2">
    <source>
        <dbReference type="ARBA" id="ARBA00010473"/>
    </source>
</evidence>
<accession>A0A9P6NB56</accession>
<organism evidence="12 13">
    <name type="scientific">Cronartium quercuum f. sp. fusiforme G11</name>
    <dbReference type="NCBI Taxonomy" id="708437"/>
    <lineage>
        <taxon>Eukaryota</taxon>
        <taxon>Fungi</taxon>
        <taxon>Dikarya</taxon>
        <taxon>Basidiomycota</taxon>
        <taxon>Pucciniomycotina</taxon>
        <taxon>Pucciniomycetes</taxon>
        <taxon>Pucciniales</taxon>
        <taxon>Coleosporiaceae</taxon>
        <taxon>Cronartium</taxon>
    </lineage>
</organism>
<comment type="caution">
    <text evidence="12">The sequence shown here is derived from an EMBL/GenBank/DDBJ whole genome shotgun (WGS) entry which is preliminary data.</text>
</comment>
<dbReference type="EMBL" id="MU167321">
    <property type="protein sequence ID" value="KAG0143351.1"/>
    <property type="molecule type" value="Genomic_DNA"/>
</dbReference>
<feature type="transmembrane region" description="Helical" evidence="11">
    <location>
        <begin position="460"/>
        <end position="482"/>
    </location>
</feature>
<keyword evidence="5 11" id="KW-0732">Signal</keyword>
<keyword evidence="10 11" id="KW-0539">Nucleus</keyword>
<dbReference type="OrthoDB" id="5311848at2759"/>
<sequence>MTVNSILIFIISSAFVDLALGFGFRSLGSSKTAVELPLADGHEHPNAVDRHTDLDELTDLLVSSGLKLDTAPPSIKPVQELSCETQIFSVWDDEHQRSFCSLVSESDSARSSFAARLTICELEKSALPRPAECKGRLVETKACVGALHASPQSWSSYSGHLREAATLCFGYVNLNGVDKARELYRNTSAIANQLLVSLRRQASAREQSHVELRDSIVHHLSTGSRSIAEAMEAGRAQLERLFSLSLNNLKHSEVALETQKTNFGELVDRLANRDSLERGKRAKDLSSGMERFVTSAEDVLQKLAVDVVLKSSAASKALQQELSVSVGHELNQTLGDSLKILESQFSKMANSLSRTHSESFGTVESALRVQAMEIENLNHRLRSVNSGLGQVEGQLETLNQNSALISSALVHSRITFDDLERQKIQVMNDLFTKLETQAELVQNLTRSLGQPRFLRSLQSFVVFGIGLGSVWTALPWIFGSFAVAFSNWVLRGCLTAGLCAVFSVFKYRRPSKSKVKREGAVAELKLSSSESRLLPAVDLGRRMEDDHPKLLRRPHSEVISRIGLRQKTTYRSSRIVPDRLGSRQS</sequence>
<protein>
    <submittedName>
        <fullName evidence="12">Uncharacterized protein</fullName>
    </submittedName>
</protein>
<evidence type="ECO:0000256" key="10">
    <source>
        <dbReference type="ARBA" id="ARBA00023242"/>
    </source>
</evidence>
<proteinExistence type="inferred from homology"/>
<evidence type="ECO:0000256" key="5">
    <source>
        <dbReference type="ARBA" id="ARBA00022729"/>
    </source>
</evidence>
<evidence type="ECO:0000256" key="8">
    <source>
        <dbReference type="ARBA" id="ARBA00023136"/>
    </source>
</evidence>
<evidence type="ECO:0000313" key="13">
    <source>
        <dbReference type="Proteomes" id="UP000886653"/>
    </source>
</evidence>
<comment type="function">
    <text evidence="1 11">Required for nuclear membrane fusion during karyogamy.</text>
</comment>
<comment type="similarity">
    <text evidence="2 11">Belongs to the KAR5 family.</text>
</comment>
<reference evidence="12" key="1">
    <citation type="submission" date="2013-11" db="EMBL/GenBank/DDBJ databases">
        <title>Genome sequence of the fusiform rust pathogen reveals effectors for host alternation and coevolution with pine.</title>
        <authorList>
            <consortium name="DOE Joint Genome Institute"/>
            <person name="Smith K."/>
            <person name="Pendleton A."/>
            <person name="Kubisiak T."/>
            <person name="Anderson C."/>
            <person name="Salamov A."/>
            <person name="Aerts A."/>
            <person name="Riley R."/>
            <person name="Clum A."/>
            <person name="Lindquist E."/>
            <person name="Ence D."/>
            <person name="Campbell M."/>
            <person name="Kronenberg Z."/>
            <person name="Feau N."/>
            <person name="Dhillon B."/>
            <person name="Hamelin R."/>
            <person name="Burleigh J."/>
            <person name="Smith J."/>
            <person name="Yandell M."/>
            <person name="Nelson C."/>
            <person name="Grigoriev I."/>
            <person name="Davis J."/>
        </authorList>
    </citation>
    <scope>NUCLEOTIDE SEQUENCE</scope>
    <source>
        <strain evidence="12">G11</strain>
    </source>
</reference>
<dbReference type="AlphaFoldDB" id="A0A9P6NB56"/>